<protein>
    <submittedName>
        <fullName evidence="1">Uncharacterized protein</fullName>
    </submittedName>
</protein>
<organism evidence="1 2">
    <name type="scientific">Glossina austeni</name>
    <name type="common">Savannah tsetse fly</name>
    <dbReference type="NCBI Taxonomy" id="7395"/>
    <lineage>
        <taxon>Eukaryota</taxon>
        <taxon>Metazoa</taxon>
        <taxon>Ecdysozoa</taxon>
        <taxon>Arthropoda</taxon>
        <taxon>Hexapoda</taxon>
        <taxon>Insecta</taxon>
        <taxon>Pterygota</taxon>
        <taxon>Neoptera</taxon>
        <taxon>Endopterygota</taxon>
        <taxon>Diptera</taxon>
        <taxon>Brachycera</taxon>
        <taxon>Muscomorpha</taxon>
        <taxon>Hippoboscoidea</taxon>
        <taxon>Glossinidae</taxon>
        <taxon>Glossina</taxon>
    </lineage>
</organism>
<name>A0A1A9VCT1_GLOAU</name>
<keyword evidence="2" id="KW-1185">Reference proteome</keyword>
<reference evidence="1" key="1">
    <citation type="submission" date="2020-05" db="UniProtKB">
        <authorList>
            <consortium name="EnsemblMetazoa"/>
        </authorList>
    </citation>
    <scope>IDENTIFICATION</scope>
    <source>
        <strain evidence="1">TTRI</strain>
    </source>
</reference>
<evidence type="ECO:0000313" key="2">
    <source>
        <dbReference type="Proteomes" id="UP000078200"/>
    </source>
</evidence>
<accession>A0A1A9VCT1</accession>
<dbReference type="VEuPathDB" id="VectorBase:GAUT033139"/>
<proteinExistence type="predicted"/>
<evidence type="ECO:0000313" key="1">
    <source>
        <dbReference type="EnsemblMetazoa" id="GAUT033139-PA"/>
    </source>
</evidence>
<dbReference type="AlphaFoldDB" id="A0A1A9VCT1"/>
<dbReference type="EnsemblMetazoa" id="GAUT033139-RA">
    <property type="protein sequence ID" value="GAUT033139-PA"/>
    <property type="gene ID" value="GAUT033139"/>
</dbReference>
<dbReference type="Proteomes" id="UP000078200">
    <property type="component" value="Unassembled WGS sequence"/>
</dbReference>
<sequence length="262" mass="28076">MKFSGNLNRFLINLFNSGTFFVKSVKLSDFLFSLSLMESLGLNLGKAIRLLISLDSTTRSSIPTSSFPLFPNIIKSSISLSFRLMLSMKLCVGLRVKDFIVVKENTAVFPVGSSLSDPVLGVVTVGSSLLSSNLFGRSRCSCCKSGCDADFLDCCCANNSCCSGDNTGSLKRSIMVCLVIGAEVTATVGLVADARTVLLSGTTLRRTFCVLINKSNKEEELTCKFSSVLLSVLYGNTNISALILSARLVSPAFKLFSNSSRA</sequence>